<evidence type="ECO:0000313" key="1">
    <source>
        <dbReference type="EMBL" id="KQC85372.1"/>
    </source>
</evidence>
<dbReference type="AlphaFoldDB" id="A0AAW3JRM3"/>
<dbReference type="InterPro" id="IPR013783">
    <property type="entry name" value="Ig-like_fold"/>
</dbReference>
<comment type="caution">
    <text evidence="1">The sequence shown here is derived from an EMBL/GenBank/DDBJ whole genome shotgun (WGS) entry which is preliminary data.</text>
</comment>
<keyword evidence="2" id="KW-1185">Reference proteome</keyword>
<dbReference type="Gene3D" id="2.30.30.40">
    <property type="entry name" value="SH3 Domains"/>
    <property type="match status" value="1"/>
</dbReference>
<evidence type="ECO:0000313" key="2">
    <source>
        <dbReference type="Proteomes" id="UP000050833"/>
    </source>
</evidence>
<accession>A0AAW3JRM3</accession>
<protein>
    <recommendedName>
        <fullName evidence="3">Fibronectin type-III domain-containing protein</fullName>
    </recommendedName>
</protein>
<proteinExistence type="predicted"/>
<sequence>MKHNLKKNEKKKKVVFINGWRKLCSMVLIFSMAVSLGAGYVSSQRVEAKAYDTSMSQFNKQYLDTNTFTVKGEAYLVGTDNVAKIGSTQTVYSVPEGTKIQGKTIKSKYLPQDNNQTVKYIWNGSGNVVGGGIDWISDHNSSAAFLEYETTKFKVLAYDDQWVIVWSEGYTPYKNLTEFQSCKTYLVQTAHRPGFYRVKREQVWLDMGRYESTTPKDGEKVTIKAEGKTTKAFVGIKLFNGIPSWGDSYRVPINTKLQVVSTEPIESKTKGDKSKYYKIYFNGKNSVDYMKYKSSGYYYVNAKYVNLYNKDTKVPKETKEGKVYKLAAGKELNVYEEKSTTSTVLGAMENDVTVEYFTDETDDTWTTIWFNSKKAYVKSAYFSKSTAVSGGSKVTNLHIKDIVNNQYVVGWDDLYNSTGYKVGVITSWDKFLLAASKQIPGSRNYELIEDADVETNYYKVKKSCFNKRKTIDIFVYGPSSKVSDTAHMTLSAPPERDVKPMAETKLSYNKKKKKYVTKKNITKNTVKIVNFYTDYAKYELQYSSNKNFKDAKTITKSGGNVKKYTGKSIVIKGLKPNTTYYFRQRYKAAVKTDAGTKYLIAPWSKSLKIKTLAK</sequence>
<gene>
    <name evidence="1" type="ORF">APZ18_11850</name>
</gene>
<reference evidence="1 2" key="1">
    <citation type="submission" date="2015-10" db="EMBL/GenBank/DDBJ databases">
        <title>Butyribacter intestini gen. nov., sp. nov., a butyric acid-producing bacterium of the family Lachnospiraceae isolated from the human faeces.</title>
        <authorList>
            <person name="Zou Y."/>
            <person name="Xue W."/>
            <person name="Luo G."/>
            <person name="Lv M."/>
        </authorList>
    </citation>
    <scope>NUCLEOTIDE SEQUENCE [LARGE SCALE GENOMIC DNA]</scope>
    <source>
        <strain evidence="1 2">TF01-11</strain>
    </source>
</reference>
<dbReference type="Gene3D" id="2.60.40.10">
    <property type="entry name" value="Immunoglobulins"/>
    <property type="match status" value="1"/>
</dbReference>
<dbReference type="Proteomes" id="UP000050833">
    <property type="component" value="Unassembled WGS sequence"/>
</dbReference>
<dbReference type="EMBL" id="LLKB01000005">
    <property type="protein sequence ID" value="KQC85372.1"/>
    <property type="molecule type" value="Genomic_DNA"/>
</dbReference>
<dbReference type="RefSeq" id="WP_022014844.1">
    <property type="nucleotide sequence ID" value="NZ_JAQDCV010000007.1"/>
</dbReference>
<name>A0AAW3JRM3_9FIRM</name>
<evidence type="ECO:0008006" key="3">
    <source>
        <dbReference type="Google" id="ProtNLM"/>
    </source>
</evidence>
<organism evidence="1 2">
    <name type="scientific">Butyribacter intestini</name>
    <dbReference type="NCBI Taxonomy" id="1703332"/>
    <lineage>
        <taxon>Bacteria</taxon>
        <taxon>Bacillati</taxon>
        <taxon>Bacillota</taxon>
        <taxon>Clostridia</taxon>
        <taxon>Lachnospirales</taxon>
        <taxon>Lachnospiraceae</taxon>
        <taxon>Butyribacter</taxon>
    </lineage>
</organism>